<sequence>MKRVYLASLGCPKALVDSEIMLGLLKKEGYIPVSHPREADILLVNTCAFIREATEESIETILSLAKGKTKTQLLVVAGCLPQRYGREIEKVMEEVDLWVNLHSLERLPDLLKGMKVSPTTYPFLPHHSLPRQRITPSTWTYLKIAEGCNNRCAYCTIPSIRGALRSRTLEDLVAEAEKLAEDGVVELNLIAQDITRYGEDLGLRHGLLELLDALEKIEGLQWIRLMYAHPAGVTRELAERLGQGKVLPYLEMPIQHIDDKVLESMGRRGGKKAVIEALERLTARGEMFLRTTVMVGFPTEGEKEFQELMDFLGKAPIFRLAAFAYSPEEGTPAAEMDQLPQKERLDRLNQVLALQEELHYARNLELVGRKFPILLEEPGWGRFPGQAPEIDGRVKLQEVERKSLMEALITDADGVDLFAKNLLDPKRLSKYHRKYL</sequence>
<feature type="binding site" evidence="8">
    <location>
        <position position="79"/>
    </location>
    <ligand>
        <name>[4Fe-4S] cluster</name>
        <dbReference type="ChEBI" id="CHEBI:49883"/>
        <label>1</label>
    </ligand>
</feature>
<keyword evidence="7 8" id="KW-0411">Iron-sulfur</keyword>
<dbReference type="HAMAP" id="MF_01865">
    <property type="entry name" value="MTTase_RimO"/>
    <property type="match status" value="1"/>
</dbReference>
<dbReference type="PROSITE" id="PS01278">
    <property type="entry name" value="MTTASE_RADICAL"/>
    <property type="match status" value="1"/>
</dbReference>
<dbReference type="InterPro" id="IPR006638">
    <property type="entry name" value="Elp3/MiaA/NifB-like_rSAM"/>
</dbReference>
<feature type="binding site" evidence="8">
    <location>
        <position position="148"/>
    </location>
    <ligand>
        <name>[4Fe-4S] cluster</name>
        <dbReference type="ChEBI" id="CHEBI:49883"/>
        <label>2</label>
        <note>4Fe-4S-S-AdoMet</note>
    </ligand>
</feature>
<dbReference type="Gene3D" id="2.40.50.140">
    <property type="entry name" value="Nucleic acid-binding proteins"/>
    <property type="match status" value="1"/>
</dbReference>
<dbReference type="InterPro" id="IPR007197">
    <property type="entry name" value="rSAM"/>
</dbReference>
<accession>A0A7C0U5N6</accession>
<dbReference type="InterPro" id="IPR005839">
    <property type="entry name" value="Methylthiotransferase"/>
</dbReference>
<dbReference type="PANTHER" id="PTHR43837:SF1">
    <property type="entry name" value="RIBOSOMAL PROTEIN US12 METHYLTHIOTRANSFERASE RIMO"/>
    <property type="match status" value="1"/>
</dbReference>
<evidence type="ECO:0000256" key="8">
    <source>
        <dbReference type="HAMAP-Rule" id="MF_01865"/>
    </source>
</evidence>
<dbReference type="GO" id="GO:0005829">
    <property type="term" value="C:cytosol"/>
    <property type="evidence" value="ECO:0007669"/>
    <property type="project" value="TreeGrafter"/>
</dbReference>
<evidence type="ECO:0000256" key="1">
    <source>
        <dbReference type="ARBA" id="ARBA00022485"/>
    </source>
</evidence>
<keyword evidence="2 8" id="KW-0963">Cytoplasm</keyword>
<dbReference type="InterPro" id="IPR012340">
    <property type="entry name" value="NA-bd_OB-fold"/>
</dbReference>
<feature type="binding site" evidence="8">
    <location>
        <position position="155"/>
    </location>
    <ligand>
        <name>[4Fe-4S] cluster</name>
        <dbReference type="ChEBI" id="CHEBI:49883"/>
        <label>2</label>
        <note>4Fe-4S-S-AdoMet</note>
    </ligand>
</feature>
<reference evidence="11" key="1">
    <citation type="journal article" date="2020" name="mSystems">
        <title>Genome- and Community-Level Interaction Insights into Carbon Utilization and Element Cycling Functions of Hydrothermarchaeota in Hydrothermal Sediment.</title>
        <authorList>
            <person name="Zhou Z."/>
            <person name="Liu Y."/>
            <person name="Xu W."/>
            <person name="Pan J."/>
            <person name="Luo Z.H."/>
            <person name="Li M."/>
        </authorList>
    </citation>
    <scope>NUCLEOTIDE SEQUENCE [LARGE SCALE GENOMIC DNA]</scope>
    <source>
        <strain evidence="11">HyVt-115</strain>
    </source>
</reference>
<dbReference type="Pfam" id="PF04055">
    <property type="entry name" value="Radical_SAM"/>
    <property type="match status" value="1"/>
</dbReference>
<dbReference type="SMART" id="SM00729">
    <property type="entry name" value="Elp3"/>
    <property type="match status" value="1"/>
</dbReference>
<dbReference type="Pfam" id="PF18693">
    <property type="entry name" value="TRAM_2"/>
    <property type="match status" value="1"/>
</dbReference>
<dbReference type="InterPro" id="IPR002792">
    <property type="entry name" value="TRAM_dom"/>
</dbReference>
<keyword evidence="5 8" id="KW-0479">Metal-binding</keyword>
<comment type="function">
    <text evidence="8">Catalyzes the methylthiolation of an aspartic acid residue of ribosomal protein uS12.</text>
</comment>
<dbReference type="Pfam" id="PF00919">
    <property type="entry name" value="UPF0004"/>
    <property type="match status" value="1"/>
</dbReference>
<evidence type="ECO:0000256" key="7">
    <source>
        <dbReference type="ARBA" id="ARBA00023014"/>
    </source>
</evidence>
<keyword evidence="4 8" id="KW-0949">S-adenosyl-L-methionine</keyword>
<keyword evidence="1 8" id="KW-0004">4Fe-4S</keyword>
<evidence type="ECO:0000259" key="10">
    <source>
        <dbReference type="PROSITE" id="PS51918"/>
    </source>
</evidence>
<evidence type="ECO:0000256" key="2">
    <source>
        <dbReference type="ARBA" id="ARBA00022490"/>
    </source>
</evidence>
<dbReference type="GO" id="GO:0035599">
    <property type="term" value="F:aspartic acid methylthiotransferase activity"/>
    <property type="evidence" value="ECO:0007669"/>
    <property type="project" value="TreeGrafter"/>
</dbReference>
<dbReference type="CDD" id="cd01335">
    <property type="entry name" value="Radical_SAM"/>
    <property type="match status" value="1"/>
</dbReference>
<dbReference type="Proteomes" id="UP000885690">
    <property type="component" value="Unassembled WGS sequence"/>
</dbReference>
<dbReference type="Gene3D" id="3.80.30.20">
    <property type="entry name" value="tm_1862 like domain"/>
    <property type="match status" value="1"/>
</dbReference>
<proteinExistence type="inferred from homology"/>
<evidence type="ECO:0000256" key="4">
    <source>
        <dbReference type="ARBA" id="ARBA00022691"/>
    </source>
</evidence>
<dbReference type="InterPro" id="IPR005840">
    <property type="entry name" value="Ribosomal_uS12_MeSTrfase_RimO"/>
</dbReference>
<dbReference type="GO" id="GO:0103039">
    <property type="term" value="F:protein methylthiotransferase activity"/>
    <property type="evidence" value="ECO:0007669"/>
    <property type="project" value="UniProtKB-EC"/>
</dbReference>
<feature type="binding site" evidence="8">
    <location>
        <position position="47"/>
    </location>
    <ligand>
        <name>[4Fe-4S] cluster</name>
        <dbReference type="ChEBI" id="CHEBI:49883"/>
        <label>1</label>
    </ligand>
</feature>
<gene>
    <name evidence="8 11" type="primary">rimO</name>
    <name evidence="11" type="ORF">ENF32_01500</name>
</gene>
<comment type="catalytic activity">
    <reaction evidence="8">
        <text>L-aspartate(89)-[ribosomal protein uS12]-hydrogen + (sulfur carrier)-SH + AH2 + 2 S-adenosyl-L-methionine = 3-methylsulfanyl-L-aspartate(89)-[ribosomal protein uS12]-hydrogen + (sulfur carrier)-H + 5'-deoxyadenosine + L-methionine + A + S-adenosyl-L-homocysteine + 2 H(+)</text>
        <dbReference type="Rhea" id="RHEA:37087"/>
        <dbReference type="Rhea" id="RHEA-COMP:10460"/>
        <dbReference type="Rhea" id="RHEA-COMP:10461"/>
        <dbReference type="Rhea" id="RHEA-COMP:14737"/>
        <dbReference type="Rhea" id="RHEA-COMP:14739"/>
        <dbReference type="ChEBI" id="CHEBI:13193"/>
        <dbReference type="ChEBI" id="CHEBI:15378"/>
        <dbReference type="ChEBI" id="CHEBI:17319"/>
        <dbReference type="ChEBI" id="CHEBI:17499"/>
        <dbReference type="ChEBI" id="CHEBI:29917"/>
        <dbReference type="ChEBI" id="CHEBI:29961"/>
        <dbReference type="ChEBI" id="CHEBI:57844"/>
        <dbReference type="ChEBI" id="CHEBI:57856"/>
        <dbReference type="ChEBI" id="CHEBI:59789"/>
        <dbReference type="ChEBI" id="CHEBI:64428"/>
        <dbReference type="ChEBI" id="CHEBI:73599"/>
        <dbReference type="EC" id="2.8.4.4"/>
    </reaction>
</comment>
<dbReference type="PROSITE" id="PS51918">
    <property type="entry name" value="RADICAL_SAM"/>
    <property type="match status" value="1"/>
</dbReference>
<dbReference type="SFLD" id="SFLDG01082">
    <property type="entry name" value="B12-binding_domain_containing"/>
    <property type="match status" value="1"/>
</dbReference>
<dbReference type="InterPro" id="IPR023404">
    <property type="entry name" value="rSAM_horseshoe"/>
</dbReference>
<name>A0A7C0U5N6_9BACT</name>
<dbReference type="GO" id="GO:0005840">
    <property type="term" value="C:ribosome"/>
    <property type="evidence" value="ECO:0007669"/>
    <property type="project" value="UniProtKB-KW"/>
</dbReference>
<dbReference type="EC" id="2.8.4.4" evidence="8"/>
<dbReference type="InterPro" id="IPR020612">
    <property type="entry name" value="Methylthiotransferase_CS"/>
</dbReference>
<evidence type="ECO:0000259" key="9">
    <source>
        <dbReference type="PROSITE" id="PS51449"/>
    </source>
</evidence>
<protein>
    <recommendedName>
        <fullName evidence="8">Ribosomal protein uS12 methylthiotransferase RimO</fullName>
        <shortName evidence="8">uS12 MTTase</shortName>
        <shortName evidence="8">uS12 methylthiotransferase</shortName>
        <ecNumber evidence="8">2.8.4.4</ecNumber>
    </recommendedName>
    <alternativeName>
        <fullName evidence="8">Ribosomal protein uS12 (aspartate-C(3))-methylthiotransferase</fullName>
    </alternativeName>
    <alternativeName>
        <fullName evidence="8">Ribosome maturation factor RimO</fullName>
    </alternativeName>
</protein>
<evidence type="ECO:0000256" key="5">
    <source>
        <dbReference type="ARBA" id="ARBA00022723"/>
    </source>
</evidence>
<comment type="subcellular location">
    <subcellularLocation>
        <location evidence="8">Cytoplasm</location>
    </subcellularLocation>
</comment>
<dbReference type="EMBL" id="DQWS01000056">
    <property type="protein sequence ID" value="HDD52728.1"/>
    <property type="molecule type" value="Genomic_DNA"/>
</dbReference>
<comment type="caution">
    <text evidence="11">The sequence shown here is derived from an EMBL/GenBank/DDBJ whole genome shotgun (WGS) entry which is preliminary data.</text>
</comment>
<evidence type="ECO:0000313" key="11">
    <source>
        <dbReference type="EMBL" id="HDD52728.1"/>
    </source>
</evidence>
<dbReference type="InterPro" id="IPR038135">
    <property type="entry name" value="Methylthiotransferase_N_sf"/>
</dbReference>
<organism evidence="11">
    <name type="scientific">Thermosulfidibacter takaii</name>
    <dbReference type="NCBI Taxonomy" id="412593"/>
    <lineage>
        <taxon>Bacteria</taxon>
        <taxon>Pseudomonadati</taxon>
        <taxon>Thermosulfidibacterota</taxon>
        <taxon>Thermosulfidibacteria</taxon>
        <taxon>Thermosulfidibacterales</taxon>
        <taxon>Thermosulfidibacteraceae</taxon>
    </lineage>
</organism>
<comment type="cofactor">
    <cofactor evidence="8">
        <name>[4Fe-4S] cluster</name>
        <dbReference type="ChEBI" id="CHEBI:49883"/>
    </cofactor>
    <text evidence="8">Binds 2 [4Fe-4S] clusters. One cluster is coordinated with 3 cysteines and an exchangeable S-adenosyl-L-methionine.</text>
</comment>
<comment type="similarity">
    <text evidence="8">Belongs to the methylthiotransferase family. RimO subfamily.</text>
</comment>
<keyword evidence="3 8" id="KW-0808">Transferase</keyword>
<evidence type="ECO:0000256" key="6">
    <source>
        <dbReference type="ARBA" id="ARBA00023004"/>
    </source>
</evidence>
<feature type="domain" description="Radical SAM core" evidence="10">
    <location>
        <begin position="134"/>
        <end position="361"/>
    </location>
</feature>
<feature type="binding site" evidence="8">
    <location>
        <position position="152"/>
    </location>
    <ligand>
        <name>[4Fe-4S] cluster</name>
        <dbReference type="ChEBI" id="CHEBI:49883"/>
        <label>2</label>
        <note>4Fe-4S-S-AdoMet</note>
    </ligand>
</feature>
<dbReference type="InterPro" id="IPR013848">
    <property type="entry name" value="Methylthiotransferase_N"/>
</dbReference>
<dbReference type="NCBIfam" id="TIGR00089">
    <property type="entry name" value="MiaB/RimO family radical SAM methylthiotransferase"/>
    <property type="match status" value="1"/>
</dbReference>
<feature type="domain" description="MTTase N-terminal" evidence="9">
    <location>
        <begin position="2"/>
        <end position="116"/>
    </location>
</feature>
<keyword evidence="11" id="KW-0689">Ribosomal protein</keyword>
<keyword evidence="6 8" id="KW-0408">Iron</keyword>
<dbReference type="GO" id="GO:0051539">
    <property type="term" value="F:4 iron, 4 sulfur cluster binding"/>
    <property type="evidence" value="ECO:0007669"/>
    <property type="project" value="UniProtKB-UniRule"/>
</dbReference>
<dbReference type="GO" id="GO:0006400">
    <property type="term" value="P:tRNA modification"/>
    <property type="evidence" value="ECO:0007669"/>
    <property type="project" value="InterPro"/>
</dbReference>
<dbReference type="PROSITE" id="PS51449">
    <property type="entry name" value="MTTASE_N"/>
    <property type="match status" value="1"/>
</dbReference>
<dbReference type="AlphaFoldDB" id="A0A7C0U5N6"/>
<dbReference type="SFLD" id="SFLDF00274">
    <property type="entry name" value="ribosomal_protein_S12_methylth"/>
    <property type="match status" value="1"/>
</dbReference>
<dbReference type="NCBIfam" id="TIGR01125">
    <property type="entry name" value="30S ribosomal protein S12 methylthiotransferase RimO"/>
    <property type="match status" value="1"/>
</dbReference>
<dbReference type="InterPro" id="IPR058240">
    <property type="entry name" value="rSAM_sf"/>
</dbReference>
<dbReference type="Gene3D" id="3.40.50.12160">
    <property type="entry name" value="Methylthiotransferase, N-terminal domain"/>
    <property type="match status" value="1"/>
</dbReference>
<dbReference type="SUPFAM" id="SSF102114">
    <property type="entry name" value="Radical SAM enzymes"/>
    <property type="match status" value="1"/>
</dbReference>
<dbReference type="GO" id="GO:0046872">
    <property type="term" value="F:metal ion binding"/>
    <property type="evidence" value="ECO:0007669"/>
    <property type="project" value="UniProtKB-KW"/>
</dbReference>
<dbReference type="PANTHER" id="PTHR43837">
    <property type="entry name" value="RIBOSOMAL PROTEIN S12 METHYLTHIOTRANSFERASE RIMO"/>
    <property type="match status" value="1"/>
</dbReference>
<dbReference type="SFLD" id="SFLDS00029">
    <property type="entry name" value="Radical_SAM"/>
    <property type="match status" value="1"/>
</dbReference>
<dbReference type="SFLD" id="SFLDG01061">
    <property type="entry name" value="methylthiotransferase"/>
    <property type="match status" value="1"/>
</dbReference>
<keyword evidence="11" id="KW-0687">Ribonucleoprotein</keyword>
<evidence type="ECO:0000256" key="3">
    <source>
        <dbReference type="ARBA" id="ARBA00022679"/>
    </source>
</evidence>
<feature type="binding site" evidence="8">
    <location>
        <position position="11"/>
    </location>
    <ligand>
        <name>[4Fe-4S] cluster</name>
        <dbReference type="ChEBI" id="CHEBI:49883"/>
        <label>1</label>
    </ligand>
</feature>